<sequence>MLFQKQKSIKQLFERRTSRLRFPIFHTLSM</sequence>
<reference evidence="1" key="1">
    <citation type="submission" date="2018-02" db="EMBL/GenBank/DDBJ databases">
        <title>Rhizophora mucronata_Transcriptome.</title>
        <authorList>
            <person name="Meera S.P."/>
            <person name="Sreeshan A."/>
            <person name="Augustine A."/>
        </authorList>
    </citation>
    <scope>NUCLEOTIDE SEQUENCE</scope>
    <source>
        <tissue evidence="1">Leaf</tissue>
    </source>
</reference>
<proteinExistence type="predicted"/>
<organism evidence="1">
    <name type="scientific">Rhizophora mucronata</name>
    <name type="common">Asiatic mangrove</name>
    <dbReference type="NCBI Taxonomy" id="61149"/>
    <lineage>
        <taxon>Eukaryota</taxon>
        <taxon>Viridiplantae</taxon>
        <taxon>Streptophyta</taxon>
        <taxon>Embryophyta</taxon>
        <taxon>Tracheophyta</taxon>
        <taxon>Spermatophyta</taxon>
        <taxon>Magnoliopsida</taxon>
        <taxon>eudicotyledons</taxon>
        <taxon>Gunneridae</taxon>
        <taxon>Pentapetalae</taxon>
        <taxon>rosids</taxon>
        <taxon>fabids</taxon>
        <taxon>Malpighiales</taxon>
        <taxon>Rhizophoraceae</taxon>
        <taxon>Rhizophora</taxon>
    </lineage>
</organism>
<protein>
    <submittedName>
        <fullName evidence="1">Uncharacterized protein</fullName>
    </submittedName>
</protein>
<dbReference type="EMBL" id="GGEC01073531">
    <property type="protein sequence ID" value="MBX54015.1"/>
    <property type="molecule type" value="Transcribed_RNA"/>
</dbReference>
<accession>A0A2P2PH05</accession>
<name>A0A2P2PH05_RHIMU</name>
<evidence type="ECO:0000313" key="1">
    <source>
        <dbReference type="EMBL" id="MBX54015.1"/>
    </source>
</evidence>
<dbReference type="AlphaFoldDB" id="A0A2P2PH05"/>